<dbReference type="PANTHER" id="PTHR43308:SF1">
    <property type="entry name" value="OUTER MEMBRANE PROTEIN ALPHA"/>
    <property type="match status" value="1"/>
</dbReference>
<evidence type="ECO:0000259" key="4">
    <source>
        <dbReference type="PROSITE" id="PS51272"/>
    </source>
</evidence>
<dbReference type="InterPro" id="IPR001119">
    <property type="entry name" value="SLH_dom"/>
</dbReference>
<protein>
    <submittedName>
        <fullName evidence="5">S-layer homology domain-containing protein</fullName>
    </submittedName>
</protein>
<name>A0A9D1DIJ0_9FIRM</name>
<dbReference type="PANTHER" id="PTHR43308">
    <property type="entry name" value="OUTER MEMBRANE PROTEIN ALPHA-RELATED"/>
    <property type="match status" value="1"/>
</dbReference>
<evidence type="ECO:0000256" key="1">
    <source>
        <dbReference type="ARBA" id="ARBA00004196"/>
    </source>
</evidence>
<feature type="signal peptide" evidence="3">
    <location>
        <begin position="1"/>
        <end position="28"/>
    </location>
</feature>
<dbReference type="Pfam" id="PF00395">
    <property type="entry name" value="SLH"/>
    <property type="match status" value="3"/>
</dbReference>
<dbReference type="InterPro" id="IPR051465">
    <property type="entry name" value="Cell_Envelope_Struct_Comp"/>
</dbReference>
<gene>
    <name evidence="5" type="ORF">IAA53_08180</name>
</gene>
<comment type="caution">
    <text evidence="5">The sequence shown here is derived from an EMBL/GenBank/DDBJ whole genome shotgun (WGS) entry which is preliminary data.</text>
</comment>
<evidence type="ECO:0000313" key="6">
    <source>
        <dbReference type="Proteomes" id="UP000824239"/>
    </source>
</evidence>
<dbReference type="SUPFAM" id="SSF51126">
    <property type="entry name" value="Pectin lyase-like"/>
    <property type="match status" value="1"/>
</dbReference>
<accession>A0A9D1DIJ0</accession>
<dbReference type="PROSITE" id="PS51272">
    <property type="entry name" value="SLH"/>
    <property type="match status" value="3"/>
</dbReference>
<feature type="chain" id="PRO_5038494509" evidence="3">
    <location>
        <begin position="29"/>
        <end position="914"/>
    </location>
</feature>
<keyword evidence="3" id="KW-0732">Signal</keyword>
<dbReference type="EMBL" id="DVHE01000061">
    <property type="protein sequence ID" value="HIR51244.1"/>
    <property type="molecule type" value="Genomic_DNA"/>
</dbReference>
<proteinExistence type="predicted"/>
<feature type="domain" description="SLH" evidence="4">
    <location>
        <begin position="732"/>
        <end position="790"/>
    </location>
</feature>
<evidence type="ECO:0000256" key="2">
    <source>
        <dbReference type="ARBA" id="ARBA00022737"/>
    </source>
</evidence>
<dbReference type="GO" id="GO:0030313">
    <property type="term" value="C:cell envelope"/>
    <property type="evidence" value="ECO:0007669"/>
    <property type="project" value="UniProtKB-SubCell"/>
</dbReference>
<dbReference type="Proteomes" id="UP000824239">
    <property type="component" value="Unassembled WGS sequence"/>
</dbReference>
<keyword evidence="2" id="KW-0677">Repeat</keyword>
<dbReference type="AlphaFoldDB" id="A0A9D1DIJ0"/>
<dbReference type="Gene3D" id="2.160.20.110">
    <property type="match status" value="2"/>
</dbReference>
<dbReference type="Pfam" id="PF09479">
    <property type="entry name" value="Flg_new"/>
    <property type="match status" value="1"/>
</dbReference>
<dbReference type="InterPro" id="IPR013378">
    <property type="entry name" value="InlB-like_B-rpt"/>
</dbReference>
<feature type="domain" description="SLH" evidence="4">
    <location>
        <begin position="857"/>
        <end position="914"/>
    </location>
</feature>
<evidence type="ECO:0000313" key="5">
    <source>
        <dbReference type="EMBL" id="HIR51244.1"/>
    </source>
</evidence>
<comment type="subcellular location">
    <subcellularLocation>
        <location evidence="1">Cell envelope</location>
    </subcellularLocation>
</comment>
<evidence type="ECO:0000256" key="3">
    <source>
        <dbReference type="SAM" id="SignalP"/>
    </source>
</evidence>
<sequence length="914" mass="97717">MRQRRTRWSALLLAVAMVFSLLTISAAAVEGVDTWDGETVDVTWYDASKDSFTLTSAAQLAGLAQLVNGDTNFLGKTVSLDKDIDLAGHEWTPIGKSGKSFQGTFDGQNHTISNLVVNQPAMNDVGLFGFTQNGAVQNFTLENAAVTGYLDVGAVAGMPYTSAYSNIQVTGTVQVEGFSYVGGAFGKNVYKSITNVDVLADAGSYVRADSVENGIAYRTYIGGLAGFMGEGKITVQDCDVEIDVIGSSYDVGGILGILHYNNTLQDCTYRGSLTVTNPVESENPEFGALVGVIQNAQGTTAITDCTGTVVQATVGSEDVTAAIRPFGGFYYPVGSASDKGSITVDATVNDKPFTASNNAARIGDMEYKTLSAAIAEAVPGDTVELLNDVTVDVWNQAWNAKDLTINGNGYTWTVGKVESNVNGNYLFYGAENLQVNDLTVIFQTNGNGFDMVSGSLDNVTMYGGKNSNYAVFVGSSDEEEASVYLHGCYFDGFDIAIYSQPVSSGKHTSDLTVDSTEFANCGMTMCSYAQHTVFTNNSVTGGSEISFAGAAESADRDNTYLVTGNTFQNAGKLWFNGADLGDVTFAKNKVLGTTYVSTDVAQTGKLDVSENYWGGDAPSAEQCVGDDIVGKDVYYQSADMDEGDLNTDCAVTLVYNNGEKDQTVYITAGEKYTLPAKPSKKGYTFLGWKSSVDREVYKAEATVKITRDTTFTAQWMSNWEIVDDIAGAAGSGKEFFTDVSVGDWYYEAVKFVFDNNFMDGVGDGKFNPDGTLTRAMIAQVLYNLEGETSSYPTVFDDVAKSAWYADAVNWAAASGIVEGKGNNKFDPNAAITRQEMAAILYRYSELKGYDVSKVDSLAAFTDANKVASWAKEAMGWAVENYVINGKGAGKLDPTGTATRAEVAQILMNLCNNVL</sequence>
<reference evidence="5" key="2">
    <citation type="journal article" date="2021" name="PeerJ">
        <title>Extensive microbial diversity within the chicken gut microbiome revealed by metagenomics and culture.</title>
        <authorList>
            <person name="Gilroy R."/>
            <person name="Ravi A."/>
            <person name="Getino M."/>
            <person name="Pursley I."/>
            <person name="Horton D.L."/>
            <person name="Alikhan N.F."/>
            <person name="Baker D."/>
            <person name="Gharbi K."/>
            <person name="Hall N."/>
            <person name="Watson M."/>
            <person name="Adriaenssens E.M."/>
            <person name="Foster-Nyarko E."/>
            <person name="Jarju S."/>
            <person name="Secka A."/>
            <person name="Antonio M."/>
            <person name="Oren A."/>
            <person name="Chaudhuri R.R."/>
            <person name="La Ragione R."/>
            <person name="Hildebrand F."/>
            <person name="Pallen M.J."/>
        </authorList>
    </citation>
    <scope>NUCLEOTIDE SEQUENCE</scope>
    <source>
        <strain evidence="5">ChiBcec15-4380</strain>
    </source>
</reference>
<feature type="domain" description="SLH" evidence="4">
    <location>
        <begin position="791"/>
        <end position="854"/>
    </location>
</feature>
<dbReference type="InterPro" id="IPR011050">
    <property type="entry name" value="Pectin_lyase_fold/virulence"/>
</dbReference>
<reference evidence="5" key="1">
    <citation type="submission" date="2020-10" db="EMBL/GenBank/DDBJ databases">
        <authorList>
            <person name="Gilroy R."/>
        </authorList>
    </citation>
    <scope>NUCLEOTIDE SEQUENCE</scope>
    <source>
        <strain evidence="5">ChiBcec15-4380</strain>
    </source>
</reference>
<organism evidence="5 6">
    <name type="scientific">Candidatus Avoscillospira avicola</name>
    <dbReference type="NCBI Taxonomy" id="2840706"/>
    <lineage>
        <taxon>Bacteria</taxon>
        <taxon>Bacillati</taxon>
        <taxon>Bacillota</taxon>
        <taxon>Clostridia</taxon>
        <taxon>Eubacteriales</taxon>
        <taxon>Oscillospiraceae</taxon>
        <taxon>Oscillospiraceae incertae sedis</taxon>
        <taxon>Candidatus Avoscillospira</taxon>
    </lineage>
</organism>
<dbReference type="InterPro" id="IPR042229">
    <property type="entry name" value="Listeria/Bacterioides_rpt_sf"/>
</dbReference>
<dbReference type="Gene3D" id="2.60.40.4270">
    <property type="entry name" value="Listeria-Bacteroides repeat domain"/>
    <property type="match status" value="1"/>
</dbReference>